<dbReference type="AlphaFoldDB" id="A0AAV7SAZ8"/>
<dbReference type="Proteomes" id="UP001066276">
    <property type="component" value="Chromosome 4_2"/>
</dbReference>
<evidence type="ECO:0000313" key="3">
    <source>
        <dbReference type="Proteomes" id="UP001066276"/>
    </source>
</evidence>
<sequence>MLSMIQVVGLDIARLAALPCVVAEKLTMVECWSHLVAPTAPASEWRCWRCREVSVTRCPNNREAGAGAMTPDFRVPGSLKSKDGLQTRGEDPETENLDAEDTGAENSTERKKEETRPGNTAVSWDAEESEDPEQSEDKLGSRHVPGGAWLSKVLSFLNNNRLLKQEKGDRRGEGRDGEEGVGEEGDRKVKGEERNRTSETILFLDIELP</sequence>
<comment type="caution">
    <text evidence="2">The sequence shown here is derived from an EMBL/GenBank/DDBJ whole genome shotgun (WGS) entry which is preliminary data.</text>
</comment>
<accession>A0AAV7SAZ8</accession>
<feature type="region of interest" description="Disordered" evidence="1">
    <location>
        <begin position="61"/>
        <end position="145"/>
    </location>
</feature>
<proteinExistence type="predicted"/>
<feature type="compositionally biased region" description="Basic and acidic residues" evidence="1">
    <location>
        <begin position="163"/>
        <end position="197"/>
    </location>
</feature>
<gene>
    <name evidence="2" type="ORF">NDU88_001464</name>
</gene>
<feature type="compositionally biased region" description="Acidic residues" evidence="1">
    <location>
        <begin position="125"/>
        <end position="134"/>
    </location>
</feature>
<evidence type="ECO:0000313" key="2">
    <source>
        <dbReference type="EMBL" id="KAJ1160975.1"/>
    </source>
</evidence>
<reference evidence="2" key="1">
    <citation type="journal article" date="2022" name="bioRxiv">
        <title>Sequencing and chromosome-scale assembly of the giantPleurodeles waltlgenome.</title>
        <authorList>
            <person name="Brown T."/>
            <person name="Elewa A."/>
            <person name="Iarovenko S."/>
            <person name="Subramanian E."/>
            <person name="Araus A.J."/>
            <person name="Petzold A."/>
            <person name="Susuki M."/>
            <person name="Suzuki K.-i.T."/>
            <person name="Hayashi T."/>
            <person name="Toyoda A."/>
            <person name="Oliveira C."/>
            <person name="Osipova E."/>
            <person name="Leigh N.D."/>
            <person name="Simon A."/>
            <person name="Yun M.H."/>
        </authorList>
    </citation>
    <scope>NUCLEOTIDE SEQUENCE</scope>
    <source>
        <strain evidence="2">20211129_DDA</strain>
        <tissue evidence="2">Liver</tissue>
    </source>
</reference>
<dbReference type="EMBL" id="JANPWB010000008">
    <property type="protein sequence ID" value="KAJ1160975.1"/>
    <property type="molecule type" value="Genomic_DNA"/>
</dbReference>
<organism evidence="2 3">
    <name type="scientific">Pleurodeles waltl</name>
    <name type="common">Iberian ribbed newt</name>
    <dbReference type="NCBI Taxonomy" id="8319"/>
    <lineage>
        <taxon>Eukaryota</taxon>
        <taxon>Metazoa</taxon>
        <taxon>Chordata</taxon>
        <taxon>Craniata</taxon>
        <taxon>Vertebrata</taxon>
        <taxon>Euteleostomi</taxon>
        <taxon>Amphibia</taxon>
        <taxon>Batrachia</taxon>
        <taxon>Caudata</taxon>
        <taxon>Salamandroidea</taxon>
        <taxon>Salamandridae</taxon>
        <taxon>Pleurodelinae</taxon>
        <taxon>Pleurodeles</taxon>
    </lineage>
</organism>
<protein>
    <submittedName>
        <fullName evidence="2">Uncharacterized protein</fullName>
    </submittedName>
</protein>
<name>A0AAV7SAZ8_PLEWA</name>
<feature type="compositionally biased region" description="Basic and acidic residues" evidence="1">
    <location>
        <begin position="80"/>
        <end position="91"/>
    </location>
</feature>
<evidence type="ECO:0000256" key="1">
    <source>
        <dbReference type="SAM" id="MobiDB-lite"/>
    </source>
</evidence>
<feature type="compositionally biased region" description="Acidic residues" evidence="1">
    <location>
        <begin position="92"/>
        <end position="103"/>
    </location>
</feature>
<feature type="compositionally biased region" description="Basic and acidic residues" evidence="1">
    <location>
        <begin position="107"/>
        <end position="116"/>
    </location>
</feature>
<keyword evidence="3" id="KW-1185">Reference proteome</keyword>
<feature type="region of interest" description="Disordered" evidence="1">
    <location>
        <begin position="162"/>
        <end position="209"/>
    </location>
</feature>